<feature type="signal peptide" evidence="1">
    <location>
        <begin position="1"/>
        <end position="27"/>
    </location>
</feature>
<sequence length="321" mass="32786">MNTRFATSTLAILGSAIALLMPGTSQAGNVGYFDMCGGNQAAHAAAITAAGHTPVAVTTPDAETLSNLDALSVTNCSNSNFGSNYTSNLAAITSAVNGGMVLIVHDRFVTGAGGILPGGGSLNAVRNTDSGNADIDFPGGSPIISGPGGVLNNTSLDGGNSSTHGYVTAASLPAGGSLLAIRPTGGVGEGGFTTCAAEGYTGTQLTWCRNICEIEQTPSALKTWIRRWVDRFHSDPPCAGAPPPSSMEGATVQYPYGEGRVIYSTIPLDYYLGGSGPNPPRDNFNTVYLPNVIGWALPPPVLDKQAKQAQARRAPSGGRVK</sequence>
<dbReference type="Proteomes" id="UP000308149">
    <property type="component" value="Chromosome"/>
</dbReference>
<protein>
    <submittedName>
        <fullName evidence="2">Uncharacterized protein</fullName>
    </submittedName>
</protein>
<dbReference type="KEGG" id="thes:FHQ07_06035"/>
<evidence type="ECO:0000313" key="3">
    <source>
        <dbReference type="Proteomes" id="UP000308149"/>
    </source>
</evidence>
<gene>
    <name evidence="2" type="ORF">FHQ07_06035</name>
</gene>
<dbReference type="AlphaFoldDB" id="A0A5B7ZQL3"/>
<dbReference type="OrthoDB" id="5526347at2"/>
<feature type="chain" id="PRO_5022879916" evidence="1">
    <location>
        <begin position="28"/>
        <end position="321"/>
    </location>
</feature>
<evidence type="ECO:0000313" key="2">
    <source>
        <dbReference type="EMBL" id="QDA56905.1"/>
    </source>
</evidence>
<name>A0A5B7ZQL3_9GAMM</name>
<keyword evidence="3" id="KW-1185">Reference proteome</keyword>
<evidence type="ECO:0000256" key="1">
    <source>
        <dbReference type="SAM" id="SignalP"/>
    </source>
</evidence>
<reference evidence="2 3" key="1">
    <citation type="submission" date="2019-06" db="EMBL/GenBank/DDBJ databases">
        <title>Thermomonas aquatica sp. nov., isolated from an industrial wastewater treatment plant.</title>
        <authorList>
            <person name="Jeon J.H."/>
            <person name="Park D.-S."/>
        </authorList>
    </citation>
    <scope>NUCLEOTIDE SEQUENCE [LARGE SCALE GENOMIC DNA]</scope>
    <source>
        <strain evidence="2 3">SY21</strain>
    </source>
</reference>
<accession>A0A5B7ZQL3</accession>
<proteinExistence type="predicted"/>
<dbReference type="RefSeq" id="WP_139715957.1">
    <property type="nucleotide sequence ID" value="NZ_CP040871.1"/>
</dbReference>
<keyword evidence="1" id="KW-0732">Signal</keyword>
<organism evidence="2 3">
    <name type="scientific">Thermomonas aquatica</name>
    <dbReference type="NCBI Taxonomy" id="2202149"/>
    <lineage>
        <taxon>Bacteria</taxon>
        <taxon>Pseudomonadati</taxon>
        <taxon>Pseudomonadota</taxon>
        <taxon>Gammaproteobacteria</taxon>
        <taxon>Lysobacterales</taxon>
        <taxon>Lysobacteraceae</taxon>
        <taxon>Thermomonas</taxon>
    </lineage>
</organism>
<dbReference type="EMBL" id="CP040871">
    <property type="protein sequence ID" value="QDA56905.1"/>
    <property type="molecule type" value="Genomic_DNA"/>
</dbReference>